<dbReference type="GO" id="GO:0070847">
    <property type="term" value="C:core mediator complex"/>
    <property type="evidence" value="ECO:0007669"/>
    <property type="project" value="TreeGrafter"/>
</dbReference>
<dbReference type="GO" id="GO:0006357">
    <property type="term" value="P:regulation of transcription by RNA polymerase II"/>
    <property type="evidence" value="ECO:0007669"/>
    <property type="project" value="InterPro"/>
</dbReference>
<keyword evidence="7 9" id="KW-0539">Nucleus</keyword>
<name>A0A5C3PQ12_9APHY</name>
<comment type="function">
    <text evidence="9">Component of the Mediator complex, a coactivator involved in the regulated transcription of nearly all RNA polymerase II-dependent genes. Mediator functions as a bridge to convey information from gene-specific regulatory proteins to the basal RNA polymerase II transcription machinery. Mediator is recruited to promoters by direct interactions with regulatory proteins and serves as a scaffold for the assembly of a functional preinitiation complex with RNA polymerase II and the general transcription factors.</text>
</comment>
<dbReference type="AlphaFoldDB" id="A0A5C3PQ12"/>
<evidence type="ECO:0000256" key="7">
    <source>
        <dbReference type="ARBA" id="ARBA00023242"/>
    </source>
</evidence>
<dbReference type="PANTHER" id="PTHR12809:SF2">
    <property type="entry name" value="MEDIATOR OF RNA POLYMERASE II TRANSCRIPTION SUBUNIT 14"/>
    <property type="match status" value="1"/>
</dbReference>
<evidence type="ECO:0000256" key="4">
    <source>
        <dbReference type="ARBA" id="ARBA00023015"/>
    </source>
</evidence>
<organism evidence="11 12">
    <name type="scientific">Polyporus arcularius HHB13444</name>
    <dbReference type="NCBI Taxonomy" id="1314778"/>
    <lineage>
        <taxon>Eukaryota</taxon>
        <taxon>Fungi</taxon>
        <taxon>Dikarya</taxon>
        <taxon>Basidiomycota</taxon>
        <taxon>Agaricomycotina</taxon>
        <taxon>Agaricomycetes</taxon>
        <taxon>Polyporales</taxon>
        <taxon>Polyporaceae</taxon>
        <taxon>Polyporus</taxon>
    </lineage>
</organism>
<gene>
    <name evidence="11" type="ORF">K466DRAFT_563566</name>
</gene>
<dbReference type="EMBL" id="ML211047">
    <property type="protein sequence ID" value="TFK90390.1"/>
    <property type="molecule type" value="Genomic_DNA"/>
</dbReference>
<evidence type="ECO:0000313" key="12">
    <source>
        <dbReference type="Proteomes" id="UP000308197"/>
    </source>
</evidence>
<dbReference type="InterPro" id="IPR013947">
    <property type="entry name" value="Mediator_Med14"/>
</dbReference>
<dbReference type="Proteomes" id="UP000308197">
    <property type="component" value="Unassembled WGS sequence"/>
</dbReference>
<dbReference type="Pfam" id="PF08638">
    <property type="entry name" value="Med14"/>
    <property type="match status" value="1"/>
</dbReference>
<dbReference type="GO" id="GO:0016592">
    <property type="term" value="C:mediator complex"/>
    <property type="evidence" value="ECO:0007669"/>
    <property type="project" value="UniProtKB-UniRule"/>
</dbReference>
<evidence type="ECO:0000256" key="9">
    <source>
        <dbReference type="RuleBase" id="RU365082"/>
    </source>
</evidence>
<dbReference type="GO" id="GO:0003712">
    <property type="term" value="F:transcription coregulator activity"/>
    <property type="evidence" value="ECO:0007669"/>
    <property type="project" value="UniProtKB-UniRule"/>
</dbReference>
<comment type="similarity">
    <text evidence="2 9">Belongs to the Mediator complex subunit 14 family.</text>
</comment>
<evidence type="ECO:0000256" key="2">
    <source>
        <dbReference type="ARBA" id="ARBA00007813"/>
    </source>
</evidence>
<dbReference type="InParanoid" id="A0A5C3PQ12"/>
<evidence type="ECO:0000256" key="3">
    <source>
        <dbReference type="ARBA" id="ARBA00019619"/>
    </source>
</evidence>
<feature type="domain" description="Mediator complex subunit MED14 N-terminal" evidence="10">
    <location>
        <begin position="43"/>
        <end position="223"/>
    </location>
</feature>
<accession>A0A5C3PQ12</accession>
<protein>
    <recommendedName>
        <fullName evidence="3 9">Mediator of RNA polymerase II transcription subunit 14</fullName>
    </recommendedName>
    <alternativeName>
        <fullName evidence="8 9">Mediator complex subunit 14</fullName>
    </alternativeName>
</protein>
<dbReference type="InterPro" id="IPR055122">
    <property type="entry name" value="Med14_N"/>
</dbReference>
<keyword evidence="5 9" id="KW-0010">Activator</keyword>
<dbReference type="PANTHER" id="PTHR12809">
    <property type="entry name" value="MEDIATOR COMPLEX SUBUNIT"/>
    <property type="match status" value="1"/>
</dbReference>
<comment type="subunit">
    <text evidence="9">Component of the Mediator complex.</text>
</comment>
<dbReference type="STRING" id="1314778.A0A5C3PQ12"/>
<comment type="subcellular location">
    <subcellularLocation>
        <location evidence="1 9">Nucleus</location>
    </subcellularLocation>
</comment>
<evidence type="ECO:0000313" key="11">
    <source>
        <dbReference type="EMBL" id="TFK90390.1"/>
    </source>
</evidence>
<keyword evidence="6 9" id="KW-0804">Transcription</keyword>
<reference evidence="11 12" key="1">
    <citation type="journal article" date="2019" name="Nat. Ecol. Evol.">
        <title>Megaphylogeny resolves global patterns of mushroom evolution.</title>
        <authorList>
            <person name="Varga T."/>
            <person name="Krizsan K."/>
            <person name="Foldi C."/>
            <person name="Dima B."/>
            <person name="Sanchez-Garcia M."/>
            <person name="Sanchez-Ramirez S."/>
            <person name="Szollosi G.J."/>
            <person name="Szarkandi J.G."/>
            <person name="Papp V."/>
            <person name="Albert L."/>
            <person name="Andreopoulos W."/>
            <person name="Angelini C."/>
            <person name="Antonin V."/>
            <person name="Barry K.W."/>
            <person name="Bougher N.L."/>
            <person name="Buchanan P."/>
            <person name="Buyck B."/>
            <person name="Bense V."/>
            <person name="Catcheside P."/>
            <person name="Chovatia M."/>
            <person name="Cooper J."/>
            <person name="Damon W."/>
            <person name="Desjardin D."/>
            <person name="Finy P."/>
            <person name="Geml J."/>
            <person name="Haridas S."/>
            <person name="Hughes K."/>
            <person name="Justo A."/>
            <person name="Karasinski D."/>
            <person name="Kautmanova I."/>
            <person name="Kiss B."/>
            <person name="Kocsube S."/>
            <person name="Kotiranta H."/>
            <person name="LaButti K.M."/>
            <person name="Lechner B.E."/>
            <person name="Liimatainen K."/>
            <person name="Lipzen A."/>
            <person name="Lukacs Z."/>
            <person name="Mihaltcheva S."/>
            <person name="Morgado L.N."/>
            <person name="Niskanen T."/>
            <person name="Noordeloos M.E."/>
            <person name="Ohm R.A."/>
            <person name="Ortiz-Santana B."/>
            <person name="Ovrebo C."/>
            <person name="Racz N."/>
            <person name="Riley R."/>
            <person name="Savchenko A."/>
            <person name="Shiryaev A."/>
            <person name="Soop K."/>
            <person name="Spirin V."/>
            <person name="Szebenyi C."/>
            <person name="Tomsovsky M."/>
            <person name="Tulloss R.E."/>
            <person name="Uehling J."/>
            <person name="Grigoriev I.V."/>
            <person name="Vagvolgyi C."/>
            <person name="Papp T."/>
            <person name="Martin F.M."/>
            <person name="Miettinen O."/>
            <person name="Hibbett D.S."/>
            <person name="Nagy L.G."/>
        </authorList>
    </citation>
    <scope>NUCLEOTIDE SEQUENCE [LARGE SCALE GENOMIC DNA]</scope>
    <source>
        <strain evidence="11 12">HHB13444</strain>
    </source>
</reference>
<evidence type="ECO:0000256" key="1">
    <source>
        <dbReference type="ARBA" id="ARBA00004123"/>
    </source>
</evidence>
<proteinExistence type="inferred from homology"/>
<evidence type="ECO:0000256" key="8">
    <source>
        <dbReference type="ARBA" id="ARBA00032007"/>
    </source>
</evidence>
<sequence length="1142" mass="128215">METAVNGHIVNGFHHTPLQNGKHHDEPTLEDLERELPLVMDGQIPLGELVSRLSQAIYAELVEMAETMPNMSDAARKRSLADWVVRMKKQVVKLYAIAKWSRDAGVVQKAMNQQFEDAILGLKYGRDSLDPARLRNHDLLTSLDVLTTGTYRRLPACIKELVIPPTPLTDDEVSRTLADIEDAIRYRLRMSEIIPWEMSQYRIGNGRVFFTAPKLFELCLCLRGARKEDGWFFVNVTFLFTVGGDQTGMQEFPRTPSGHLKRNITDEADARLAFYLKPDEPPPPGVEVPPRPQLPEGVVDAPLVRVFNFLPDLELSQEMMSLSYQLEILWYQLTSGQAERLRSLGWAEYLTVEMTNKRQSMVVHYWVRKPPSTQRRRAGQSQKPLPPLGGKIVISIVHVKEQTGRKAMRSPRARVLAELQARSKLETSRPSDEVEHMRFDVRWEPEQGALGVTPAPEDMFISPGELQIDPEDLDFESLLRRVIRRHTEGVMKFFQAQLQRGPTTRNVFSPPGEVTFVSNEGSPSLRVHLCADEIVVVTVDPRTGRVTLRDTGDLAAAGRGPRFAAITERLNESPFMLPHALVALRVTTITDLAEQKVQYLGLQSFRTRNFSQDELKKLGPDAQGTLYIQLGNFPMHYLVLVITDQDFRYALINVKEVESSVNHDLKMEDIGWLNVRRIHGGDVTVEAGAGPEATVGQKRKRDEGMAHAATSAAQYPTSFRLETKMLRELYAYCCARVAYTKVEQQFKLRSIPFTHVNSTFNSYIPEFGNVQSSLARTIPALCVQSKDILSGAPAAEAAMPNIRVIPLNWWSEDDAKVVTCVKLKYVQQPIGKRASGSTVIRPSKRIIYDTREAIVSFLSDDVDKCVDEFLEEWARVSKMVVIAREVAQMSAKYLWTDVRLISFDLQTVEFTYAADYAVSLTCTDEIETNRSSYHLRFSRVLPDDQMQVDDIPDPTHNPHEDVELFLCNLLGYGKLSTALHRLVSLLRETLPIVAELEDIRVAAARKGESIDTFPKSAGWFRVLYGDLRHALDFRLMTGARVVILDAAHTLFDDGADGRGVRRPGKPSLSLTALSNSVALRPIPEFGTLVADAIQAAVAHGVRGQFAPIGIGVICDVAAVRVVGRMLHQKVVEKLGQTRPSRT</sequence>
<keyword evidence="4 9" id="KW-0805">Transcription regulation</keyword>
<evidence type="ECO:0000256" key="5">
    <source>
        <dbReference type="ARBA" id="ARBA00023159"/>
    </source>
</evidence>
<evidence type="ECO:0000256" key="6">
    <source>
        <dbReference type="ARBA" id="ARBA00023163"/>
    </source>
</evidence>
<evidence type="ECO:0000259" key="10">
    <source>
        <dbReference type="Pfam" id="PF08638"/>
    </source>
</evidence>
<keyword evidence="12" id="KW-1185">Reference proteome</keyword>